<dbReference type="GO" id="GO:0008270">
    <property type="term" value="F:zinc ion binding"/>
    <property type="evidence" value="ECO:0007669"/>
    <property type="project" value="UniProtKB-KW"/>
</dbReference>
<proteinExistence type="predicted"/>
<dbReference type="PROSITE" id="PS50157">
    <property type="entry name" value="ZINC_FINGER_C2H2_2"/>
    <property type="match status" value="6"/>
</dbReference>
<dbReference type="SUPFAM" id="SSF57667">
    <property type="entry name" value="beta-beta-alpha zinc fingers"/>
    <property type="match status" value="3"/>
</dbReference>
<feature type="region of interest" description="Disordered" evidence="9">
    <location>
        <begin position="337"/>
        <end position="357"/>
    </location>
</feature>
<keyword evidence="12" id="KW-1185">Reference proteome</keyword>
<feature type="domain" description="C2H2-type" evidence="10">
    <location>
        <begin position="144"/>
        <end position="171"/>
    </location>
</feature>
<evidence type="ECO:0000256" key="6">
    <source>
        <dbReference type="ARBA" id="ARBA00023163"/>
    </source>
</evidence>
<evidence type="ECO:0000256" key="1">
    <source>
        <dbReference type="ARBA" id="ARBA00004123"/>
    </source>
</evidence>
<dbReference type="InParanoid" id="A0A1D2VAQ3"/>
<dbReference type="InterPro" id="IPR013087">
    <property type="entry name" value="Znf_C2H2_type"/>
</dbReference>
<keyword evidence="4" id="KW-0862">Zinc</keyword>
<feature type="compositionally biased region" description="Low complexity" evidence="9">
    <location>
        <begin position="35"/>
        <end position="52"/>
    </location>
</feature>
<accession>A0A1D2VAQ3</accession>
<feature type="domain" description="C2H2-type" evidence="10">
    <location>
        <begin position="112"/>
        <end position="141"/>
    </location>
</feature>
<evidence type="ECO:0000256" key="4">
    <source>
        <dbReference type="ARBA" id="ARBA00022833"/>
    </source>
</evidence>
<keyword evidence="6" id="KW-0804">Transcription</keyword>
<comment type="subcellular location">
    <subcellularLocation>
        <location evidence="1">Nucleus</location>
    </subcellularLocation>
</comment>
<sequence>MGLGIRESVCRGRKRSRSTSSFSSESDDAEDSEEFFSSTSSLNSTPISSRSSSVKGATTAYLGSDSCSVSSSSSKRIAEKKYKCTYENCPKEYHKPSLLQQHIRSHENIRPFKCSIKSCEASFLRNSHLKAHLESHKLNEEKAFKCLVCSKGFDSNQKFKRHEITHVASFKCTYAGCDETFYKKNSLRFHINRVHEPKNICKQCGKLFTRPYKLLMHLEKNHDITAYPCTFSNCFLKFKNWSSLQNHIKTDHPKLSCTQCGKQCVGESGLRMHMVIHNTKKVLKIWNCCICNDINASYHKKDLLINHYKEVHDNILPPDLIQPSSPLKKQKISEDINHLPGNDEIGNGDDSNNTNKNETKDLKVLLQNQAQIQTEIDEIDSTKQSLVSDLSDDHKNVNEDVVGDSNYIDICENVSSQYRRTNYRSSSRLLKRTINQKNIYDLLVRRQ</sequence>
<evidence type="ECO:0000256" key="2">
    <source>
        <dbReference type="ARBA" id="ARBA00022723"/>
    </source>
</evidence>
<feature type="domain" description="C2H2-type" evidence="10">
    <location>
        <begin position="82"/>
        <end position="111"/>
    </location>
</feature>
<organism evidence="11 12">
    <name type="scientific">Ascoidea rubescens DSM 1968</name>
    <dbReference type="NCBI Taxonomy" id="1344418"/>
    <lineage>
        <taxon>Eukaryota</taxon>
        <taxon>Fungi</taxon>
        <taxon>Dikarya</taxon>
        <taxon>Ascomycota</taxon>
        <taxon>Saccharomycotina</taxon>
        <taxon>Saccharomycetes</taxon>
        <taxon>Ascoideaceae</taxon>
        <taxon>Ascoidea</taxon>
    </lineage>
</organism>
<dbReference type="RefSeq" id="XP_020044962.1">
    <property type="nucleotide sequence ID" value="XM_020193956.1"/>
</dbReference>
<dbReference type="Proteomes" id="UP000095038">
    <property type="component" value="Unassembled WGS sequence"/>
</dbReference>
<dbReference type="PANTHER" id="PTHR46179:SF13">
    <property type="entry name" value="C2H2-TYPE DOMAIN-CONTAINING PROTEIN"/>
    <property type="match status" value="1"/>
</dbReference>
<dbReference type="InterPro" id="IPR051061">
    <property type="entry name" value="Zinc_finger_trans_reg"/>
</dbReference>
<dbReference type="AlphaFoldDB" id="A0A1D2VAQ3"/>
<dbReference type="OrthoDB" id="4748970at2759"/>
<dbReference type="GO" id="GO:0006357">
    <property type="term" value="P:regulation of transcription by RNA polymerase II"/>
    <property type="evidence" value="ECO:0007669"/>
    <property type="project" value="TreeGrafter"/>
</dbReference>
<feature type="compositionally biased region" description="Acidic residues" evidence="9">
    <location>
        <begin position="25"/>
        <end position="34"/>
    </location>
</feature>
<dbReference type="GeneID" id="30967592"/>
<dbReference type="InterPro" id="IPR036236">
    <property type="entry name" value="Znf_C2H2_sf"/>
</dbReference>
<keyword evidence="5" id="KW-0805">Transcription regulation</keyword>
<dbReference type="Gene3D" id="3.30.160.60">
    <property type="entry name" value="Classic Zinc Finger"/>
    <property type="match status" value="5"/>
</dbReference>
<name>A0A1D2VAQ3_9ASCO</name>
<keyword evidence="3 8" id="KW-0863">Zinc-finger</keyword>
<evidence type="ECO:0000256" key="7">
    <source>
        <dbReference type="ARBA" id="ARBA00023242"/>
    </source>
</evidence>
<dbReference type="STRING" id="1344418.A0A1D2VAQ3"/>
<evidence type="ECO:0000259" key="10">
    <source>
        <dbReference type="PROSITE" id="PS50157"/>
    </source>
</evidence>
<evidence type="ECO:0000313" key="12">
    <source>
        <dbReference type="Proteomes" id="UP000095038"/>
    </source>
</evidence>
<dbReference type="GO" id="GO:0005634">
    <property type="term" value="C:nucleus"/>
    <property type="evidence" value="ECO:0007669"/>
    <property type="project" value="UniProtKB-SubCell"/>
</dbReference>
<feature type="domain" description="C2H2-type" evidence="10">
    <location>
        <begin position="170"/>
        <end position="200"/>
    </location>
</feature>
<feature type="domain" description="C2H2-type" evidence="10">
    <location>
        <begin position="199"/>
        <end position="222"/>
    </location>
</feature>
<evidence type="ECO:0000313" key="11">
    <source>
        <dbReference type="EMBL" id="ODV58655.1"/>
    </source>
</evidence>
<protein>
    <recommendedName>
        <fullName evidence="10">C2H2-type domain-containing protein</fullName>
    </recommendedName>
</protein>
<evidence type="ECO:0000256" key="5">
    <source>
        <dbReference type="ARBA" id="ARBA00023015"/>
    </source>
</evidence>
<keyword evidence="2" id="KW-0479">Metal-binding</keyword>
<evidence type="ECO:0000256" key="9">
    <source>
        <dbReference type="SAM" id="MobiDB-lite"/>
    </source>
</evidence>
<dbReference type="SMART" id="SM00355">
    <property type="entry name" value="ZnF_C2H2"/>
    <property type="match status" value="8"/>
</dbReference>
<evidence type="ECO:0000256" key="8">
    <source>
        <dbReference type="PROSITE-ProRule" id="PRU00042"/>
    </source>
</evidence>
<dbReference type="FunCoup" id="A0A1D2VAQ3">
    <property type="interactions" value="40"/>
</dbReference>
<dbReference type="EMBL" id="KV454490">
    <property type="protein sequence ID" value="ODV58655.1"/>
    <property type="molecule type" value="Genomic_DNA"/>
</dbReference>
<evidence type="ECO:0000256" key="3">
    <source>
        <dbReference type="ARBA" id="ARBA00022771"/>
    </source>
</evidence>
<gene>
    <name evidence="11" type="ORF">ASCRUDRAFT_77668</name>
</gene>
<dbReference type="PROSITE" id="PS00028">
    <property type="entry name" value="ZINC_FINGER_C2H2_1"/>
    <property type="match status" value="6"/>
</dbReference>
<feature type="domain" description="C2H2-type" evidence="10">
    <location>
        <begin position="255"/>
        <end position="282"/>
    </location>
</feature>
<feature type="region of interest" description="Disordered" evidence="9">
    <location>
        <begin position="1"/>
        <end position="52"/>
    </location>
</feature>
<reference evidence="12" key="1">
    <citation type="submission" date="2016-05" db="EMBL/GenBank/DDBJ databases">
        <title>Comparative genomics of biotechnologically important yeasts.</title>
        <authorList>
            <consortium name="DOE Joint Genome Institute"/>
            <person name="Riley R."/>
            <person name="Haridas S."/>
            <person name="Wolfe K.H."/>
            <person name="Lopes M.R."/>
            <person name="Hittinger C.T."/>
            <person name="Goker M."/>
            <person name="Salamov A."/>
            <person name="Wisecaver J."/>
            <person name="Long T.M."/>
            <person name="Aerts A.L."/>
            <person name="Barry K."/>
            <person name="Choi C."/>
            <person name="Clum A."/>
            <person name="Coughlan A.Y."/>
            <person name="Deshpande S."/>
            <person name="Douglass A.P."/>
            <person name="Hanson S.J."/>
            <person name="Klenk H.-P."/>
            <person name="Labutti K."/>
            <person name="Lapidus A."/>
            <person name="Lindquist E."/>
            <person name="Lipzen A."/>
            <person name="Meier-Kolthoff J.P."/>
            <person name="Ohm R.A."/>
            <person name="Otillar R.P."/>
            <person name="Pangilinan J."/>
            <person name="Peng Y."/>
            <person name="Rokas A."/>
            <person name="Rosa C.A."/>
            <person name="Scheuner C."/>
            <person name="Sibirny A.A."/>
            <person name="Slot J.C."/>
            <person name="Stielow J.B."/>
            <person name="Sun H."/>
            <person name="Kurtzman C.P."/>
            <person name="Blackwell M."/>
            <person name="Grigoriev I.V."/>
            <person name="Jeffries T.W."/>
        </authorList>
    </citation>
    <scope>NUCLEOTIDE SEQUENCE [LARGE SCALE GENOMIC DNA]</scope>
    <source>
        <strain evidence="12">DSM 1968</strain>
    </source>
</reference>
<dbReference type="Pfam" id="PF00096">
    <property type="entry name" value="zf-C2H2"/>
    <property type="match status" value="3"/>
</dbReference>
<keyword evidence="7" id="KW-0539">Nucleus</keyword>
<dbReference type="PANTHER" id="PTHR46179">
    <property type="entry name" value="ZINC FINGER PROTEIN"/>
    <property type="match status" value="1"/>
</dbReference>